<gene>
    <name evidence="2" type="ORF">LTRI10_LOCUS32906</name>
</gene>
<dbReference type="Proteomes" id="UP001497516">
    <property type="component" value="Chromosome 6"/>
</dbReference>
<evidence type="ECO:0000313" key="3">
    <source>
        <dbReference type="Proteomes" id="UP001497516"/>
    </source>
</evidence>
<reference evidence="2 3" key="1">
    <citation type="submission" date="2024-04" db="EMBL/GenBank/DDBJ databases">
        <authorList>
            <person name="Fracassetti M."/>
        </authorList>
    </citation>
    <scope>NUCLEOTIDE SEQUENCE [LARGE SCALE GENOMIC DNA]</scope>
</reference>
<feature type="region of interest" description="Disordered" evidence="1">
    <location>
        <begin position="1"/>
        <end position="27"/>
    </location>
</feature>
<evidence type="ECO:0000256" key="1">
    <source>
        <dbReference type="SAM" id="MobiDB-lite"/>
    </source>
</evidence>
<accession>A0AAV2F2I6</accession>
<organism evidence="2 3">
    <name type="scientific">Linum trigynum</name>
    <dbReference type="NCBI Taxonomy" id="586398"/>
    <lineage>
        <taxon>Eukaryota</taxon>
        <taxon>Viridiplantae</taxon>
        <taxon>Streptophyta</taxon>
        <taxon>Embryophyta</taxon>
        <taxon>Tracheophyta</taxon>
        <taxon>Spermatophyta</taxon>
        <taxon>Magnoliopsida</taxon>
        <taxon>eudicotyledons</taxon>
        <taxon>Gunneridae</taxon>
        <taxon>Pentapetalae</taxon>
        <taxon>rosids</taxon>
        <taxon>fabids</taxon>
        <taxon>Malpighiales</taxon>
        <taxon>Linaceae</taxon>
        <taxon>Linum</taxon>
    </lineage>
</organism>
<sequence length="91" mass="9258">MRRIVEKNHNPRITASDGSGEGAGGGRIADVESGAITALVFSGEVPARVHVSDPRPFTAVGSNGEGFTACHINGDAITVVLDSDDGITALV</sequence>
<proteinExistence type="predicted"/>
<evidence type="ECO:0000313" key="2">
    <source>
        <dbReference type="EMBL" id="CAL1392244.1"/>
    </source>
</evidence>
<dbReference type="EMBL" id="OZ034819">
    <property type="protein sequence ID" value="CAL1392244.1"/>
    <property type="molecule type" value="Genomic_DNA"/>
</dbReference>
<keyword evidence="3" id="KW-1185">Reference proteome</keyword>
<name>A0AAV2F2I6_9ROSI</name>
<protein>
    <submittedName>
        <fullName evidence="2">Uncharacterized protein</fullName>
    </submittedName>
</protein>
<dbReference type="AlphaFoldDB" id="A0AAV2F2I6"/>